<dbReference type="EMBL" id="JACKZP010000282">
    <property type="protein sequence ID" value="MBC1305755.1"/>
    <property type="molecule type" value="Genomic_DNA"/>
</dbReference>
<proteinExistence type="predicted"/>
<dbReference type="SMART" id="SM00899">
    <property type="entry name" value="FeoA"/>
    <property type="match status" value="1"/>
</dbReference>
<evidence type="ECO:0000313" key="3">
    <source>
        <dbReference type="EMBL" id="MBC1305755.1"/>
    </source>
</evidence>
<protein>
    <submittedName>
        <fullName evidence="3">Ferrous iron transport protein A</fullName>
    </submittedName>
</protein>
<feature type="domain" description="Ferrous iron transporter FeoA-like" evidence="2">
    <location>
        <begin position="34"/>
        <end position="107"/>
    </location>
</feature>
<evidence type="ECO:0000259" key="2">
    <source>
        <dbReference type="SMART" id="SM00899"/>
    </source>
</evidence>
<gene>
    <name evidence="3" type="ORF">GNE12_28120</name>
</gene>
<keyword evidence="1" id="KW-0408">Iron</keyword>
<dbReference type="SUPFAM" id="SSF50037">
    <property type="entry name" value="C-terminal domain of transcriptional repressors"/>
    <property type="match status" value="1"/>
</dbReference>
<comment type="caution">
    <text evidence="3">The sequence shown here is derived from an EMBL/GenBank/DDBJ whole genome shotgun (WGS) entry which is preliminary data.</text>
</comment>
<dbReference type="Proteomes" id="UP000570851">
    <property type="component" value="Unassembled WGS sequence"/>
</dbReference>
<accession>A0ABR6SH86</accession>
<sequence length="110" mass="12503">MRLFYLECQPVMVYEFYIALLNIPIFTNKMSEKRQLRDLAVGSMGRVVGYEKAARSYKGKLLAMGLTPGTEFTVTRHAPLGDPVEIQVRGFKLSLRKDEANALFVEEVTQ</sequence>
<dbReference type="PANTHER" id="PTHR42954">
    <property type="entry name" value="FE(2+) TRANSPORT PROTEIN A"/>
    <property type="match status" value="1"/>
</dbReference>
<reference evidence="3 4" key="1">
    <citation type="submission" date="2019-11" db="EMBL/GenBank/DDBJ databases">
        <title>Comparison of genomes from free-living endosymbiotic cyanobacteria isolated from Azolla.</title>
        <authorList>
            <person name="Thiel T."/>
            <person name="Pratte B."/>
        </authorList>
    </citation>
    <scope>NUCLEOTIDE SEQUENCE [LARGE SCALE GENOMIC DNA]</scope>
    <source>
        <strain evidence="3 4">N2B</strain>
        <plasmid evidence="3">pN2B-A</plasmid>
    </source>
</reference>
<name>A0ABR6SH86_ANAVA</name>
<dbReference type="Pfam" id="PF04023">
    <property type="entry name" value="FeoA"/>
    <property type="match status" value="1"/>
</dbReference>
<keyword evidence="3" id="KW-0614">Plasmid</keyword>
<dbReference type="PANTHER" id="PTHR42954:SF2">
    <property type="entry name" value="FE(2+) TRANSPORT PROTEIN A"/>
    <property type="match status" value="1"/>
</dbReference>
<evidence type="ECO:0000313" key="4">
    <source>
        <dbReference type="Proteomes" id="UP000570851"/>
    </source>
</evidence>
<geneLocation type="plasmid" evidence="3">
    <name>pN2B-A</name>
</geneLocation>
<dbReference type="InterPro" id="IPR008988">
    <property type="entry name" value="Transcriptional_repressor_C"/>
</dbReference>
<dbReference type="InterPro" id="IPR007167">
    <property type="entry name" value="Fe-transptr_FeoA-like"/>
</dbReference>
<dbReference type="InterPro" id="IPR038157">
    <property type="entry name" value="FeoA_core_dom"/>
</dbReference>
<organism evidence="3 4">
    <name type="scientific">Trichormus variabilis N2B</name>
    <dbReference type="NCBI Taxonomy" id="2681315"/>
    <lineage>
        <taxon>Bacteria</taxon>
        <taxon>Bacillati</taxon>
        <taxon>Cyanobacteriota</taxon>
        <taxon>Cyanophyceae</taxon>
        <taxon>Nostocales</taxon>
        <taxon>Nostocaceae</taxon>
        <taxon>Trichormus</taxon>
    </lineage>
</organism>
<keyword evidence="4" id="KW-1185">Reference proteome</keyword>
<evidence type="ECO:0000256" key="1">
    <source>
        <dbReference type="ARBA" id="ARBA00023004"/>
    </source>
</evidence>
<dbReference type="Gene3D" id="2.30.30.90">
    <property type="match status" value="1"/>
</dbReference>
<dbReference type="InterPro" id="IPR052713">
    <property type="entry name" value="FeoA"/>
</dbReference>